<dbReference type="Proteomes" id="UP001243330">
    <property type="component" value="Unassembled WGS sequence"/>
</dbReference>
<dbReference type="EMBL" id="JAQOWY010000413">
    <property type="protein sequence ID" value="KAK1842447.1"/>
    <property type="molecule type" value="Genomic_DNA"/>
</dbReference>
<gene>
    <name evidence="2" type="ORF">CCHR01_14925</name>
</gene>
<name>A0AAD9EC96_9PEZI</name>
<evidence type="ECO:0000256" key="1">
    <source>
        <dbReference type="SAM" id="MobiDB-lite"/>
    </source>
</evidence>
<accession>A0AAD9EC96</accession>
<keyword evidence="3" id="KW-1185">Reference proteome</keyword>
<feature type="compositionally biased region" description="Acidic residues" evidence="1">
    <location>
        <begin position="76"/>
        <end position="88"/>
    </location>
</feature>
<evidence type="ECO:0000313" key="3">
    <source>
        <dbReference type="Proteomes" id="UP001243330"/>
    </source>
</evidence>
<comment type="caution">
    <text evidence="2">The sequence shown here is derived from an EMBL/GenBank/DDBJ whole genome shotgun (WGS) entry which is preliminary data.</text>
</comment>
<protein>
    <submittedName>
        <fullName evidence="2">Uncharacterized protein</fullName>
    </submittedName>
</protein>
<organism evidence="2 3">
    <name type="scientific">Colletotrichum chrysophilum</name>
    <dbReference type="NCBI Taxonomy" id="1836956"/>
    <lineage>
        <taxon>Eukaryota</taxon>
        <taxon>Fungi</taxon>
        <taxon>Dikarya</taxon>
        <taxon>Ascomycota</taxon>
        <taxon>Pezizomycotina</taxon>
        <taxon>Sordariomycetes</taxon>
        <taxon>Hypocreomycetidae</taxon>
        <taxon>Glomerellales</taxon>
        <taxon>Glomerellaceae</taxon>
        <taxon>Colletotrichum</taxon>
        <taxon>Colletotrichum gloeosporioides species complex</taxon>
    </lineage>
</organism>
<evidence type="ECO:0000313" key="2">
    <source>
        <dbReference type="EMBL" id="KAK1842447.1"/>
    </source>
</evidence>
<sequence length="364" mass="42534">MDSNLNLPKRSFKLPFDYPLSQHFKKFSQLPPAVQKMVWTEFYRNPRYFVAKWVQWCELIKHDQDDGKQDDNKADDSDEGCSVEDNYDEYEPEADDSSLMSVSNYFVHHSGWELEPIRTKAHYYDAIDNTIDPMSREVAKGLRPSLRLPVWTCSTEDHLGFWSNTSSHSRATEDPVINFESDFIYIQKTGWPQTQALVSKRYLKWMGSIRDVIIDTDVNLQAGSEDEVRREVAKGITRENLWLWKMRRYLPNLKVIRRALTDKAPQLLNEWAYFQTRYLLREAHDEQWRSTRHDIATDNRWLPGMCSPKEPQWKPFLDSLLGSGATFGCAIPKDLTREDDEVSGSRKLFGGFVQDLVDADATEW</sequence>
<reference evidence="2" key="1">
    <citation type="submission" date="2023-01" db="EMBL/GenBank/DDBJ databases">
        <title>Colletotrichum chrysophilum M932 genome sequence.</title>
        <authorList>
            <person name="Baroncelli R."/>
        </authorList>
    </citation>
    <scope>NUCLEOTIDE SEQUENCE</scope>
    <source>
        <strain evidence="2">M932</strain>
    </source>
</reference>
<dbReference type="AlphaFoldDB" id="A0AAD9EC96"/>
<feature type="compositionally biased region" description="Basic and acidic residues" evidence="1">
    <location>
        <begin position="64"/>
        <end position="75"/>
    </location>
</feature>
<proteinExistence type="predicted"/>
<feature type="region of interest" description="Disordered" evidence="1">
    <location>
        <begin position="64"/>
        <end position="88"/>
    </location>
</feature>